<dbReference type="EMBL" id="MCGE01000031">
    <property type="protein sequence ID" value="ORZ08360.1"/>
    <property type="molecule type" value="Genomic_DNA"/>
</dbReference>
<reference evidence="7 8" key="1">
    <citation type="submission" date="2016-07" db="EMBL/GenBank/DDBJ databases">
        <title>Pervasive Adenine N6-methylation of Active Genes in Fungi.</title>
        <authorList>
            <consortium name="DOE Joint Genome Institute"/>
            <person name="Mondo S.J."/>
            <person name="Dannebaum R.O."/>
            <person name="Kuo R.C."/>
            <person name="Labutti K."/>
            <person name="Haridas S."/>
            <person name="Kuo A."/>
            <person name="Salamov A."/>
            <person name="Ahrendt S.R."/>
            <person name="Lipzen A."/>
            <person name="Sullivan W."/>
            <person name="Andreopoulos W.B."/>
            <person name="Clum A."/>
            <person name="Lindquist E."/>
            <person name="Daum C."/>
            <person name="Ramamoorthy G.K."/>
            <person name="Gryganskyi A."/>
            <person name="Culley D."/>
            <person name="Magnuson J.K."/>
            <person name="James T.Y."/>
            <person name="O'Malley M.A."/>
            <person name="Stajich J.E."/>
            <person name="Spatafora J.W."/>
            <person name="Visel A."/>
            <person name="Grigoriev I.V."/>
        </authorList>
    </citation>
    <scope>NUCLEOTIDE SEQUENCE [LARGE SCALE GENOMIC DNA]</scope>
    <source>
        <strain evidence="7 8">NRRL 1336</strain>
    </source>
</reference>
<keyword evidence="4 6" id="KW-1133">Transmembrane helix</keyword>
<dbReference type="Pfam" id="PF03649">
    <property type="entry name" value="UPF0014"/>
    <property type="match status" value="1"/>
</dbReference>
<evidence type="ECO:0000313" key="7">
    <source>
        <dbReference type="EMBL" id="ORZ08360.1"/>
    </source>
</evidence>
<evidence type="ECO:0000256" key="5">
    <source>
        <dbReference type="ARBA" id="ARBA00023136"/>
    </source>
</evidence>
<proteinExistence type="inferred from homology"/>
<organism evidence="7 8">
    <name type="scientific">Absidia repens</name>
    <dbReference type="NCBI Taxonomy" id="90262"/>
    <lineage>
        <taxon>Eukaryota</taxon>
        <taxon>Fungi</taxon>
        <taxon>Fungi incertae sedis</taxon>
        <taxon>Mucoromycota</taxon>
        <taxon>Mucoromycotina</taxon>
        <taxon>Mucoromycetes</taxon>
        <taxon>Mucorales</taxon>
        <taxon>Cunninghamellaceae</taxon>
        <taxon>Absidia</taxon>
    </lineage>
</organism>
<keyword evidence="8" id="KW-1185">Reference proteome</keyword>
<gene>
    <name evidence="7" type="ORF">BCR42DRAFT_335540</name>
</gene>
<comment type="similarity">
    <text evidence="2">Belongs to the UPF0014 family.</text>
</comment>
<accession>A0A1X2I380</accession>
<feature type="transmembrane region" description="Helical" evidence="6">
    <location>
        <begin position="96"/>
        <end position="118"/>
    </location>
</feature>
<protein>
    <submittedName>
        <fullName evidence="7">UPF0014 family</fullName>
    </submittedName>
</protein>
<comment type="subcellular location">
    <subcellularLocation>
        <location evidence="1">Membrane</location>
        <topology evidence="1">Multi-pass membrane protein</topology>
    </subcellularLocation>
</comment>
<dbReference type="GO" id="GO:0005886">
    <property type="term" value="C:plasma membrane"/>
    <property type="evidence" value="ECO:0007669"/>
    <property type="project" value="TreeGrafter"/>
</dbReference>
<evidence type="ECO:0000256" key="3">
    <source>
        <dbReference type="ARBA" id="ARBA00022692"/>
    </source>
</evidence>
<comment type="caution">
    <text evidence="7">The sequence shown here is derived from an EMBL/GenBank/DDBJ whole genome shotgun (WGS) entry which is preliminary data.</text>
</comment>
<name>A0A1X2I380_9FUNG</name>
<evidence type="ECO:0000256" key="6">
    <source>
        <dbReference type="SAM" id="Phobius"/>
    </source>
</evidence>
<feature type="transmembrane region" description="Helical" evidence="6">
    <location>
        <begin position="62"/>
        <end position="84"/>
    </location>
</feature>
<feature type="transmembrane region" description="Helical" evidence="6">
    <location>
        <begin position="12"/>
        <end position="31"/>
    </location>
</feature>
<feature type="transmembrane region" description="Helical" evidence="6">
    <location>
        <begin position="187"/>
        <end position="216"/>
    </location>
</feature>
<evidence type="ECO:0000256" key="2">
    <source>
        <dbReference type="ARBA" id="ARBA00005268"/>
    </source>
</evidence>
<dbReference type="InterPro" id="IPR005226">
    <property type="entry name" value="UPF0014_fam"/>
</dbReference>
<dbReference type="AlphaFoldDB" id="A0A1X2I380"/>
<dbReference type="PANTHER" id="PTHR30028:SF0">
    <property type="entry name" value="PROTEIN ALUMINUM SENSITIVE 3"/>
    <property type="match status" value="1"/>
</dbReference>
<dbReference type="PANTHER" id="PTHR30028">
    <property type="entry name" value="UPF0014 INNER MEMBRANE PROTEIN YBBM-RELATED"/>
    <property type="match status" value="1"/>
</dbReference>
<keyword evidence="5 6" id="KW-0472">Membrane</keyword>
<feature type="transmembrane region" description="Helical" evidence="6">
    <location>
        <begin position="222"/>
        <end position="246"/>
    </location>
</feature>
<evidence type="ECO:0000256" key="1">
    <source>
        <dbReference type="ARBA" id="ARBA00004141"/>
    </source>
</evidence>
<evidence type="ECO:0000256" key="4">
    <source>
        <dbReference type="ARBA" id="ARBA00022989"/>
    </source>
</evidence>
<dbReference type="Proteomes" id="UP000193560">
    <property type="component" value="Unassembled WGS sequence"/>
</dbReference>
<keyword evidence="3 6" id="KW-0812">Transmembrane</keyword>
<dbReference type="OrthoDB" id="432685at2759"/>
<evidence type="ECO:0000313" key="8">
    <source>
        <dbReference type="Proteomes" id="UP000193560"/>
    </source>
</evidence>
<sequence length="250" mass="27288">MDEGQAPLSWWHVLESSSFVMVAAFVSFSFGLQLELSLIIASVRCVVQLSMMGYVLDDVFHANNVWIVMLMTLVLILLGAYEVVFNRTKKTFKGLFLVMFITLLLCTCTIGILGTVFSLKITPFWTPAKFIPIIGMLLGNSMSSIAMASERCLDHVSKHAPVLETRLSYGASRFEAARPLAVESIRLALLPVITQLGVMGLINIPGTMVGLLLAGAPIREAVIYQQVVMFMVVASSTLGSIIAVVVRNTI</sequence>